<protein>
    <submittedName>
        <fullName evidence="1">Uncharacterized protein</fullName>
    </submittedName>
</protein>
<name>M4WNI9_9CAUD</name>
<reference evidence="1 2" key="1">
    <citation type="journal article" date="2013" name="Genome Announc.">
        <title>Complete Genome Sequence of the Novel Phage MG-B1 Infecting Bacillus weihenstephanensis.</title>
        <authorList>
            <person name="Redondo R.A."/>
            <person name="Kupczok A."/>
            <person name="Stift G."/>
            <person name="Bollback J.P."/>
        </authorList>
    </citation>
    <scope>NUCLEOTIDE SEQUENCE [LARGE SCALE GENOMIC DNA]</scope>
</reference>
<organism evidence="1 2">
    <name type="scientific">Bacillus phage MG-B1</name>
    <dbReference type="NCBI Taxonomy" id="1309583"/>
    <lineage>
        <taxon>Viruses</taxon>
        <taxon>Duplodnaviria</taxon>
        <taxon>Heunggongvirae</taxon>
        <taxon>Uroviricota</taxon>
        <taxon>Caudoviricetes</taxon>
        <taxon>Salasmaviridae</taxon>
        <taxon>Northropvirinae</taxon>
        <taxon>Klosterneuburgvirus</taxon>
        <taxon>Klosterneuburgvirus MGB1</taxon>
    </lineage>
</organism>
<sequence length="54" mass="6429">MLFPCQCGLFLLRYWLITGFTYYKDYLSFPSRFQPVYSVVLRCLLTGFILFSLS</sequence>
<dbReference type="Proteomes" id="UP000012167">
    <property type="component" value="Segment"/>
</dbReference>
<dbReference type="RefSeq" id="YP_008060110.1">
    <property type="nucleotide sequence ID" value="NC_021336.1"/>
</dbReference>
<dbReference type="EMBL" id="KC685370">
    <property type="protein sequence ID" value="AGI10611.1"/>
    <property type="molecule type" value="Genomic_DNA"/>
</dbReference>
<evidence type="ECO:0000313" key="2">
    <source>
        <dbReference type="Proteomes" id="UP000012167"/>
    </source>
</evidence>
<dbReference type="GeneID" id="16205393"/>
<accession>M4WNI9</accession>
<evidence type="ECO:0000313" key="1">
    <source>
        <dbReference type="EMBL" id="AGI10611.1"/>
    </source>
</evidence>
<proteinExistence type="predicted"/>
<dbReference type="KEGG" id="vg:16205393"/>
<keyword evidence="2" id="KW-1185">Reference proteome</keyword>
<gene>
    <name evidence="1" type="ORF">mgb1_022</name>
</gene>